<reference evidence="2 3" key="1">
    <citation type="submission" date="2019-03" db="EMBL/GenBank/DDBJ databases">
        <authorList>
            <person name="Zhang S."/>
        </authorList>
    </citation>
    <scope>NUCLEOTIDE SEQUENCE [LARGE SCALE GENOMIC DNA]</scope>
    <source>
        <strain evidence="2 3">S4J41</strain>
    </source>
</reference>
<evidence type="ECO:0000313" key="2">
    <source>
        <dbReference type="EMBL" id="TDE34154.1"/>
    </source>
</evidence>
<dbReference type="RefSeq" id="WP_132831434.1">
    <property type="nucleotide sequence ID" value="NZ_SMFP01000022.1"/>
</dbReference>
<feature type="domain" description="NYN" evidence="1">
    <location>
        <begin position="8"/>
        <end position="165"/>
    </location>
</feature>
<comment type="caution">
    <text evidence="2">The sequence shown here is derived from an EMBL/GenBank/DDBJ whole genome shotgun (WGS) entry which is preliminary data.</text>
</comment>
<proteinExistence type="predicted"/>
<accession>A0A4R5EIE8</accession>
<dbReference type="Gene3D" id="3.40.50.1010">
    <property type="entry name" value="5'-nuclease"/>
    <property type="match status" value="1"/>
</dbReference>
<name>A0A4R5EIE8_9RHOB</name>
<dbReference type="CDD" id="cd10911">
    <property type="entry name" value="PIN_LabA"/>
    <property type="match status" value="1"/>
</dbReference>
<dbReference type="PANTHER" id="PTHR35458">
    <property type="entry name" value="SLR0755 PROTEIN"/>
    <property type="match status" value="1"/>
</dbReference>
<dbReference type="InterPro" id="IPR021139">
    <property type="entry name" value="NYN"/>
</dbReference>
<dbReference type="GO" id="GO:0004540">
    <property type="term" value="F:RNA nuclease activity"/>
    <property type="evidence" value="ECO:0007669"/>
    <property type="project" value="InterPro"/>
</dbReference>
<dbReference type="InterPro" id="IPR047140">
    <property type="entry name" value="LabA"/>
</dbReference>
<protein>
    <submittedName>
        <fullName evidence="2">NYN domain-containing protein</fullName>
    </submittedName>
</protein>
<dbReference type="Pfam" id="PF01936">
    <property type="entry name" value="NYN"/>
    <property type="match status" value="1"/>
</dbReference>
<dbReference type="AlphaFoldDB" id="A0A4R5EIE8"/>
<gene>
    <name evidence="2" type="ORF">E1B25_20405</name>
</gene>
<evidence type="ECO:0000313" key="3">
    <source>
        <dbReference type="Proteomes" id="UP000294662"/>
    </source>
</evidence>
<keyword evidence="3" id="KW-1185">Reference proteome</keyword>
<dbReference type="Proteomes" id="UP000294662">
    <property type="component" value="Unassembled WGS sequence"/>
</dbReference>
<dbReference type="PANTHER" id="PTHR35458:SF2">
    <property type="entry name" value="SLR0755 PROTEIN"/>
    <property type="match status" value="1"/>
</dbReference>
<evidence type="ECO:0000259" key="1">
    <source>
        <dbReference type="Pfam" id="PF01936"/>
    </source>
</evidence>
<dbReference type="EMBL" id="SMFP01000022">
    <property type="protein sequence ID" value="TDE34154.1"/>
    <property type="molecule type" value="Genomic_DNA"/>
</dbReference>
<organism evidence="2 3">
    <name type="scientific">Antarcticimicrobium sediminis</name>
    <dbReference type="NCBI Taxonomy" id="2546227"/>
    <lineage>
        <taxon>Bacteria</taxon>
        <taxon>Pseudomonadati</taxon>
        <taxon>Pseudomonadota</taxon>
        <taxon>Alphaproteobacteria</taxon>
        <taxon>Rhodobacterales</taxon>
        <taxon>Paracoccaceae</taxon>
        <taxon>Antarcticimicrobium</taxon>
    </lineage>
</organism>
<dbReference type="OrthoDB" id="9794137at2"/>
<sequence>MFYKDETLALFIDGPNFYHTARALNFDVDYKRLLETFQAKGRLLRASYFTPLADTEDHVAIRPLVDWMQFNGWTVVTQPARIFEGDDGRRRIKGSTDIALTVEAMNLAPAIAHAVLFTGNRDFAPLVSGLQAKGTRVSVVSTLRAQPPMISDDLRRQADAFVDLDTLRHDIARPARDSAVA</sequence>